<evidence type="ECO:0000313" key="2">
    <source>
        <dbReference type="Proteomes" id="UP000177107"/>
    </source>
</evidence>
<name>A0A1F6E3I8_9BACT</name>
<comment type="caution">
    <text evidence="1">The sequence shown here is derived from an EMBL/GenBank/DDBJ whole genome shotgun (WGS) entry which is preliminary data.</text>
</comment>
<dbReference type="STRING" id="1798499.A3C95_01215"/>
<dbReference type="AlphaFoldDB" id="A0A1F6E3I8"/>
<evidence type="ECO:0000313" key="1">
    <source>
        <dbReference type="EMBL" id="OGG67772.1"/>
    </source>
</evidence>
<accession>A0A1F6E3I8</accession>
<dbReference type="EMBL" id="MFLM01000023">
    <property type="protein sequence ID" value="OGG67772.1"/>
    <property type="molecule type" value="Genomic_DNA"/>
</dbReference>
<organism evidence="1 2">
    <name type="scientific">Candidatus Kaiserbacteria bacterium RIFCSPHIGHO2_02_FULL_56_30</name>
    <dbReference type="NCBI Taxonomy" id="1798499"/>
    <lineage>
        <taxon>Bacteria</taxon>
        <taxon>Candidatus Kaiseribacteriota</taxon>
    </lineage>
</organism>
<evidence type="ECO:0008006" key="3">
    <source>
        <dbReference type="Google" id="ProtNLM"/>
    </source>
</evidence>
<dbReference type="Proteomes" id="UP000177107">
    <property type="component" value="Unassembled WGS sequence"/>
</dbReference>
<proteinExistence type="predicted"/>
<gene>
    <name evidence="1" type="ORF">A3C95_01215</name>
</gene>
<sequence length="302" mass="36156">MKTWLSPRGELRHILRAFFYYRRGLLYLKMRFFIAPCILRITKPLEKPKTRADFSMHMFFGKRDFLMGLWSLASFYRVMPELGELFLHSDGTLDDRHRAVLRRLFPSARIEDAREFMAKHGRLLDMYPVLKRFRETYTRFQVRIVDQHFLSGKKYRLFIDSDLLWFREPREIVETLRSGIPTPLMMSNATCVRMTFRDGRETDDVISRPNGGIAFYREDQFNIARATEFLEKSDYRGKRFGDQPWLAWILRPALLPEDTYIIKGAITERVVVRHYTAPQRPKFYLLGLNLIWRAILEPYVRH</sequence>
<protein>
    <recommendedName>
        <fullName evidence="3">Nucleotide-diphospho-sugar transferase domain-containing protein</fullName>
    </recommendedName>
</protein>
<reference evidence="1 2" key="1">
    <citation type="journal article" date="2016" name="Nat. Commun.">
        <title>Thousands of microbial genomes shed light on interconnected biogeochemical processes in an aquifer system.</title>
        <authorList>
            <person name="Anantharaman K."/>
            <person name="Brown C.T."/>
            <person name="Hug L.A."/>
            <person name="Sharon I."/>
            <person name="Castelle C.J."/>
            <person name="Probst A.J."/>
            <person name="Thomas B.C."/>
            <person name="Singh A."/>
            <person name="Wilkins M.J."/>
            <person name="Karaoz U."/>
            <person name="Brodie E.L."/>
            <person name="Williams K.H."/>
            <person name="Hubbard S.S."/>
            <person name="Banfield J.F."/>
        </authorList>
    </citation>
    <scope>NUCLEOTIDE SEQUENCE [LARGE SCALE GENOMIC DNA]</scope>
</reference>